<evidence type="ECO:0000313" key="2">
    <source>
        <dbReference type="EMBL" id="OGI46871.1"/>
    </source>
</evidence>
<dbReference type="Pfam" id="PF09720">
    <property type="entry name" value="Unstab_antitox"/>
    <property type="match status" value="1"/>
</dbReference>
<name>A0A1F6TP14_9PROT</name>
<dbReference type="STRING" id="1817764.A2637_06025"/>
<organism evidence="2 3">
    <name type="scientific">Candidatus Muproteobacteria bacterium RIFCSPHIGHO2_01_FULL_65_16</name>
    <dbReference type="NCBI Taxonomy" id="1817764"/>
    <lineage>
        <taxon>Bacteria</taxon>
        <taxon>Pseudomonadati</taxon>
        <taxon>Pseudomonadota</taxon>
        <taxon>Candidatus Muproteobacteria</taxon>
    </lineage>
</organism>
<keyword evidence="1" id="KW-0175">Coiled coil</keyword>
<dbReference type="AlphaFoldDB" id="A0A1F6TP14"/>
<dbReference type="EMBL" id="MFSY01000036">
    <property type="protein sequence ID" value="OGI46871.1"/>
    <property type="molecule type" value="Genomic_DNA"/>
</dbReference>
<evidence type="ECO:0000313" key="3">
    <source>
        <dbReference type="Proteomes" id="UP000179360"/>
    </source>
</evidence>
<dbReference type="Proteomes" id="UP000179360">
    <property type="component" value="Unassembled WGS sequence"/>
</dbReference>
<feature type="coiled-coil region" evidence="1">
    <location>
        <begin position="24"/>
        <end position="51"/>
    </location>
</feature>
<evidence type="ECO:0008006" key="4">
    <source>
        <dbReference type="Google" id="ProtNLM"/>
    </source>
</evidence>
<sequence>MVRPLKEIEQELMDLSHEERARLAHALIVSLNEEEEQLSEAEWEALWLEEAKRRDAEIERGEVQLIPAEEVMRRAYDALKKNKK</sequence>
<evidence type="ECO:0000256" key="1">
    <source>
        <dbReference type="SAM" id="Coils"/>
    </source>
</evidence>
<reference evidence="2 3" key="1">
    <citation type="journal article" date="2016" name="Nat. Commun.">
        <title>Thousands of microbial genomes shed light on interconnected biogeochemical processes in an aquifer system.</title>
        <authorList>
            <person name="Anantharaman K."/>
            <person name="Brown C.T."/>
            <person name="Hug L.A."/>
            <person name="Sharon I."/>
            <person name="Castelle C.J."/>
            <person name="Probst A.J."/>
            <person name="Thomas B.C."/>
            <person name="Singh A."/>
            <person name="Wilkins M.J."/>
            <person name="Karaoz U."/>
            <person name="Brodie E.L."/>
            <person name="Williams K.H."/>
            <person name="Hubbard S.S."/>
            <person name="Banfield J.F."/>
        </authorList>
    </citation>
    <scope>NUCLEOTIDE SEQUENCE [LARGE SCALE GENOMIC DNA]</scope>
</reference>
<proteinExistence type="predicted"/>
<gene>
    <name evidence="2" type="ORF">A2637_06025</name>
</gene>
<dbReference type="InterPro" id="IPR013406">
    <property type="entry name" value="CHP02574_addiction_mod"/>
</dbReference>
<protein>
    <recommendedName>
        <fullName evidence="4">Addiction module antitoxin RelB</fullName>
    </recommendedName>
</protein>
<accession>A0A1F6TP14</accession>
<comment type="caution">
    <text evidence="2">The sequence shown here is derived from an EMBL/GenBank/DDBJ whole genome shotgun (WGS) entry which is preliminary data.</text>
</comment>